<dbReference type="EMBL" id="CM045768">
    <property type="protein sequence ID" value="KAI7983041.1"/>
    <property type="molecule type" value="Genomic_DNA"/>
</dbReference>
<name>A0ACC0F4P9_9ERIC</name>
<keyword evidence="2" id="KW-1185">Reference proteome</keyword>
<gene>
    <name evidence="1" type="ORF">LOK49_LG15G02408</name>
</gene>
<proteinExistence type="predicted"/>
<sequence>MAAPKWIWSVFAALSFFLTIVLNENSIMVCGNNEGDALVVFKLSLLDPNNVLHSWDSTTISPCTWFHIICNQNQQVILLDLGSKNLTGNLVPELGNLQQLQYLVLHQNNIQGSIPAELGNLKNLIELDLYQNNLSGKIPPSLGNLKSLEFLRLNDNHLSGKIPQEVLNLAHLKILNVTNTDLEGKIPSTRPLEDFPLKNMATPSLGIFKFVFPFLNVFLIFFFI</sequence>
<protein>
    <submittedName>
        <fullName evidence="1">Leucine-rich repeat protein 1</fullName>
    </submittedName>
</protein>
<evidence type="ECO:0000313" key="1">
    <source>
        <dbReference type="EMBL" id="KAI7983041.1"/>
    </source>
</evidence>
<comment type="caution">
    <text evidence="1">The sequence shown here is derived from an EMBL/GenBank/DDBJ whole genome shotgun (WGS) entry which is preliminary data.</text>
</comment>
<evidence type="ECO:0000313" key="2">
    <source>
        <dbReference type="Proteomes" id="UP001060215"/>
    </source>
</evidence>
<organism evidence="1 2">
    <name type="scientific">Camellia lanceoleosa</name>
    <dbReference type="NCBI Taxonomy" id="1840588"/>
    <lineage>
        <taxon>Eukaryota</taxon>
        <taxon>Viridiplantae</taxon>
        <taxon>Streptophyta</taxon>
        <taxon>Embryophyta</taxon>
        <taxon>Tracheophyta</taxon>
        <taxon>Spermatophyta</taxon>
        <taxon>Magnoliopsida</taxon>
        <taxon>eudicotyledons</taxon>
        <taxon>Gunneridae</taxon>
        <taxon>Pentapetalae</taxon>
        <taxon>asterids</taxon>
        <taxon>Ericales</taxon>
        <taxon>Theaceae</taxon>
        <taxon>Camellia</taxon>
    </lineage>
</organism>
<reference evidence="1 2" key="1">
    <citation type="journal article" date="2022" name="Plant J.">
        <title>Chromosome-level genome of Camellia lanceoleosa provides a valuable resource for understanding genome evolution and self-incompatibility.</title>
        <authorList>
            <person name="Gong W."/>
            <person name="Xiao S."/>
            <person name="Wang L."/>
            <person name="Liao Z."/>
            <person name="Chang Y."/>
            <person name="Mo W."/>
            <person name="Hu G."/>
            <person name="Li W."/>
            <person name="Zhao G."/>
            <person name="Zhu H."/>
            <person name="Hu X."/>
            <person name="Ji K."/>
            <person name="Xiang X."/>
            <person name="Song Q."/>
            <person name="Yuan D."/>
            <person name="Jin S."/>
            <person name="Zhang L."/>
        </authorList>
    </citation>
    <scope>NUCLEOTIDE SEQUENCE [LARGE SCALE GENOMIC DNA]</scope>
    <source>
        <strain evidence="1">SQ_2022a</strain>
    </source>
</reference>
<accession>A0ACC0F4P9</accession>
<dbReference type="Proteomes" id="UP001060215">
    <property type="component" value="Chromosome 11"/>
</dbReference>